<name>A0A6A5SMD7_9PLEO</name>
<keyword evidence="3" id="KW-1185">Reference proteome</keyword>
<dbReference type="OrthoDB" id="39175at2759"/>
<feature type="compositionally biased region" description="Basic and acidic residues" evidence="1">
    <location>
        <begin position="27"/>
        <end position="39"/>
    </location>
</feature>
<proteinExistence type="predicted"/>
<feature type="region of interest" description="Disordered" evidence="1">
    <location>
        <begin position="27"/>
        <end position="50"/>
    </location>
</feature>
<gene>
    <name evidence="2" type="ORF">EJ02DRAFT_189528</name>
</gene>
<evidence type="ECO:0000313" key="2">
    <source>
        <dbReference type="EMBL" id="KAF1941801.1"/>
    </source>
</evidence>
<evidence type="ECO:0000256" key="1">
    <source>
        <dbReference type="SAM" id="MobiDB-lite"/>
    </source>
</evidence>
<reference evidence="2" key="1">
    <citation type="journal article" date="2020" name="Stud. Mycol.">
        <title>101 Dothideomycetes genomes: a test case for predicting lifestyles and emergence of pathogens.</title>
        <authorList>
            <person name="Haridas S."/>
            <person name="Albert R."/>
            <person name="Binder M."/>
            <person name="Bloem J."/>
            <person name="Labutti K."/>
            <person name="Salamov A."/>
            <person name="Andreopoulos B."/>
            <person name="Baker S."/>
            <person name="Barry K."/>
            <person name="Bills G."/>
            <person name="Bluhm B."/>
            <person name="Cannon C."/>
            <person name="Castanera R."/>
            <person name="Culley D."/>
            <person name="Daum C."/>
            <person name="Ezra D."/>
            <person name="Gonzalez J."/>
            <person name="Henrissat B."/>
            <person name="Kuo A."/>
            <person name="Liang C."/>
            <person name="Lipzen A."/>
            <person name="Lutzoni F."/>
            <person name="Magnuson J."/>
            <person name="Mondo S."/>
            <person name="Nolan M."/>
            <person name="Ohm R."/>
            <person name="Pangilinan J."/>
            <person name="Park H.-J."/>
            <person name="Ramirez L."/>
            <person name="Alfaro M."/>
            <person name="Sun H."/>
            <person name="Tritt A."/>
            <person name="Yoshinaga Y."/>
            <person name="Zwiers L.-H."/>
            <person name="Turgeon B."/>
            <person name="Goodwin S."/>
            <person name="Spatafora J."/>
            <person name="Crous P."/>
            <person name="Grigoriev I."/>
        </authorList>
    </citation>
    <scope>NUCLEOTIDE SEQUENCE</scope>
    <source>
        <strain evidence="2">CBS 161.51</strain>
    </source>
</reference>
<evidence type="ECO:0000313" key="3">
    <source>
        <dbReference type="Proteomes" id="UP000800038"/>
    </source>
</evidence>
<dbReference type="EMBL" id="ML976042">
    <property type="protein sequence ID" value="KAF1941801.1"/>
    <property type="molecule type" value="Genomic_DNA"/>
</dbReference>
<sequence>MTQACAHRRDFAPFATIINALNKMCRTRQDDRRKEKARNEPGGTHDGIAQGMNLSSASFEIFQTLVAGELSDFDTSAFSSLPEYSGNVEGEFYPFCFVRALENDFVARTWRGDWWDLNGGVDE</sequence>
<dbReference type="Proteomes" id="UP000800038">
    <property type="component" value="Unassembled WGS sequence"/>
</dbReference>
<organism evidence="2 3">
    <name type="scientific">Clathrospora elynae</name>
    <dbReference type="NCBI Taxonomy" id="706981"/>
    <lineage>
        <taxon>Eukaryota</taxon>
        <taxon>Fungi</taxon>
        <taxon>Dikarya</taxon>
        <taxon>Ascomycota</taxon>
        <taxon>Pezizomycotina</taxon>
        <taxon>Dothideomycetes</taxon>
        <taxon>Pleosporomycetidae</taxon>
        <taxon>Pleosporales</taxon>
        <taxon>Diademaceae</taxon>
        <taxon>Clathrospora</taxon>
    </lineage>
</organism>
<protein>
    <submittedName>
        <fullName evidence="2">Uncharacterized protein</fullName>
    </submittedName>
</protein>
<dbReference type="AlphaFoldDB" id="A0A6A5SMD7"/>
<accession>A0A6A5SMD7</accession>